<dbReference type="EMBL" id="JACGXA010000001">
    <property type="protein sequence ID" value="MBA8802905.1"/>
    <property type="molecule type" value="Genomic_DNA"/>
</dbReference>
<name>A0A7W3P8S0_9ACTN</name>
<organism evidence="2 3">
    <name type="scientific">Nocardioides ginsengisegetis</name>
    <dbReference type="NCBI Taxonomy" id="661491"/>
    <lineage>
        <taxon>Bacteria</taxon>
        <taxon>Bacillati</taxon>
        <taxon>Actinomycetota</taxon>
        <taxon>Actinomycetes</taxon>
        <taxon>Propionibacteriales</taxon>
        <taxon>Nocardioidaceae</taxon>
        <taxon>Nocardioides</taxon>
    </lineage>
</organism>
<evidence type="ECO:0000256" key="1">
    <source>
        <dbReference type="SAM" id="Phobius"/>
    </source>
</evidence>
<keyword evidence="1" id="KW-1133">Transmembrane helix</keyword>
<dbReference type="Proteomes" id="UP000580910">
    <property type="component" value="Unassembled WGS sequence"/>
</dbReference>
<protein>
    <submittedName>
        <fullName evidence="2">Putative membrane protein</fullName>
    </submittedName>
</protein>
<evidence type="ECO:0000313" key="2">
    <source>
        <dbReference type="EMBL" id="MBA8802905.1"/>
    </source>
</evidence>
<evidence type="ECO:0000313" key="3">
    <source>
        <dbReference type="Proteomes" id="UP000580910"/>
    </source>
</evidence>
<keyword evidence="3" id="KW-1185">Reference proteome</keyword>
<feature type="transmembrane region" description="Helical" evidence="1">
    <location>
        <begin position="12"/>
        <end position="34"/>
    </location>
</feature>
<gene>
    <name evidence="2" type="ORF">FB382_001196</name>
</gene>
<comment type="caution">
    <text evidence="2">The sequence shown here is derived from an EMBL/GenBank/DDBJ whole genome shotgun (WGS) entry which is preliminary data.</text>
</comment>
<sequence>MWWDHDGNWAGWLAMSVGMVGVWVLVALLGLVVVRSGRGQGAGPSEPEPRQILERRLARGEIDVEEYRARLEAMGQAGA</sequence>
<dbReference type="RefSeq" id="WP_182537603.1">
    <property type="nucleotide sequence ID" value="NZ_JACGXA010000001.1"/>
</dbReference>
<proteinExistence type="predicted"/>
<keyword evidence="1" id="KW-0472">Membrane</keyword>
<dbReference type="AlphaFoldDB" id="A0A7W3P8S0"/>
<reference evidence="2 3" key="1">
    <citation type="submission" date="2020-07" db="EMBL/GenBank/DDBJ databases">
        <title>Sequencing the genomes of 1000 actinobacteria strains.</title>
        <authorList>
            <person name="Klenk H.-P."/>
        </authorList>
    </citation>
    <scope>NUCLEOTIDE SEQUENCE [LARGE SCALE GENOMIC DNA]</scope>
    <source>
        <strain evidence="2 3">DSM 21349</strain>
    </source>
</reference>
<keyword evidence="1" id="KW-0812">Transmembrane</keyword>
<accession>A0A7W3P8S0</accession>